<dbReference type="EMBL" id="MN740769">
    <property type="protein sequence ID" value="QHU10522.1"/>
    <property type="molecule type" value="Genomic_DNA"/>
</dbReference>
<feature type="compositionally biased region" description="Low complexity" evidence="1">
    <location>
        <begin position="88"/>
        <end position="106"/>
    </location>
</feature>
<evidence type="ECO:0000256" key="1">
    <source>
        <dbReference type="SAM" id="MobiDB-lite"/>
    </source>
</evidence>
<accession>A0A6C0JXM3</accession>
<reference evidence="2" key="1">
    <citation type="journal article" date="2020" name="Nature">
        <title>Giant virus diversity and host interactions through global metagenomics.</title>
        <authorList>
            <person name="Schulz F."/>
            <person name="Roux S."/>
            <person name="Paez-Espino D."/>
            <person name="Jungbluth S."/>
            <person name="Walsh D.A."/>
            <person name="Denef V.J."/>
            <person name="McMahon K.D."/>
            <person name="Konstantinidis K.T."/>
            <person name="Eloe-Fadrosh E.A."/>
            <person name="Kyrpides N.C."/>
            <person name="Woyke T."/>
        </authorList>
    </citation>
    <scope>NUCLEOTIDE SEQUENCE</scope>
    <source>
        <strain evidence="2">GVMAG-S-1101165-83</strain>
    </source>
</reference>
<evidence type="ECO:0000313" key="2">
    <source>
        <dbReference type="EMBL" id="QHU10522.1"/>
    </source>
</evidence>
<feature type="region of interest" description="Disordered" evidence="1">
    <location>
        <begin position="360"/>
        <end position="395"/>
    </location>
</feature>
<name>A0A6C0JXM3_9ZZZZ</name>
<organism evidence="2">
    <name type="scientific">viral metagenome</name>
    <dbReference type="NCBI Taxonomy" id="1070528"/>
    <lineage>
        <taxon>unclassified sequences</taxon>
        <taxon>metagenomes</taxon>
        <taxon>organismal metagenomes</taxon>
    </lineage>
</organism>
<feature type="region of interest" description="Disordered" evidence="1">
    <location>
        <begin position="1"/>
        <end position="45"/>
    </location>
</feature>
<proteinExistence type="predicted"/>
<protein>
    <submittedName>
        <fullName evidence="2">Uncharacterized protein</fullName>
    </submittedName>
</protein>
<sequence length="395" mass="43777">MSSQLKNPPPLSRVDSQSETPRINPVNGVRRVGNNSDAETKSENIVKTKKTLKKLENDPYYKKLMSCSCAKTPDSKGFPKILPKKPASGPSSNSYPPSSLGSGSLPLREKNGKCITGSVSKGTITFQNFPNNGQNTKKNYTDYGVNITLPDGTLYTNRCFILSLAHVLGIDVCEFYGNVIKILQNNPIPPNLLSRPEIEKLKNKNIDELHAIEEDASLDKEERELAGNIANYINEKTVIMSNGKKGRTEYIDGSLLLKYFNFDNLLSNGLILLITDNYQFNTNLVNSGSTAKGGGVYINPSGNINGRPTLDTPIIYNLGDTHYVVGDKLTDQGLLDSIIERCNNMTGVNNDAPFNYPAIINSTKQTAGSRNRKTRKLKKTRKSKKRKNNRKTRRR</sequence>
<feature type="compositionally biased region" description="Low complexity" evidence="1">
    <location>
        <begin position="26"/>
        <end position="35"/>
    </location>
</feature>
<feature type="region of interest" description="Disordered" evidence="1">
    <location>
        <begin position="78"/>
        <end position="107"/>
    </location>
</feature>
<feature type="compositionally biased region" description="Polar residues" evidence="1">
    <location>
        <begin position="360"/>
        <end position="369"/>
    </location>
</feature>
<feature type="compositionally biased region" description="Basic residues" evidence="1">
    <location>
        <begin position="370"/>
        <end position="395"/>
    </location>
</feature>
<dbReference type="AlphaFoldDB" id="A0A6C0JXM3"/>